<dbReference type="GO" id="GO:0015744">
    <property type="term" value="P:succinate transport"/>
    <property type="evidence" value="ECO:0007669"/>
    <property type="project" value="TreeGrafter"/>
</dbReference>
<evidence type="ECO:0000256" key="4">
    <source>
        <dbReference type="ARBA" id="ARBA00022989"/>
    </source>
</evidence>
<proteinExistence type="inferred from homology"/>
<evidence type="ECO:0000256" key="6">
    <source>
        <dbReference type="ARBA" id="ARBA00034125"/>
    </source>
</evidence>
<evidence type="ECO:0000256" key="7">
    <source>
        <dbReference type="SAM" id="Phobius"/>
    </source>
</evidence>
<feature type="transmembrane region" description="Helical" evidence="7">
    <location>
        <begin position="145"/>
        <end position="162"/>
    </location>
</feature>
<dbReference type="GO" id="GO:0005886">
    <property type="term" value="C:plasma membrane"/>
    <property type="evidence" value="ECO:0007669"/>
    <property type="project" value="UniProtKB-SubCell"/>
</dbReference>
<keyword evidence="2" id="KW-1003">Cell membrane</keyword>
<keyword evidence="3 7" id="KW-0812">Transmembrane</keyword>
<comment type="similarity">
    <text evidence="6">Belongs to the ThrE exporter (TC 2.A.79) family.</text>
</comment>
<feature type="transmembrane region" description="Helical" evidence="7">
    <location>
        <begin position="233"/>
        <end position="253"/>
    </location>
</feature>
<dbReference type="STRING" id="170573.GCA_001076995_00022"/>
<comment type="subcellular location">
    <subcellularLocation>
        <location evidence="1">Cell membrane</location>
        <topology evidence="1">Multi-pass membrane protein</topology>
    </subcellularLocation>
</comment>
<dbReference type="KEGG" id="spet:CEP67_10685"/>
<dbReference type="PANTHER" id="PTHR34390">
    <property type="entry name" value="UPF0442 PROTEIN YJJB-RELATED"/>
    <property type="match status" value="1"/>
</dbReference>
<dbReference type="GO" id="GO:0022857">
    <property type="term" value="F:transmembrane transporter activity"/>
    <property type="evidence" value="ECO:0007669"/>
    <property type="project" value="InterPro"/>
</dbReference>
<organism evidence="9 10">
    <name type="scientific">Staphylococcus pettenkoferi</name>
    <dbReference type="NCBI Taxonomy" id="170573"/>
    <lineage>
        <taxon>Bacteria</taxon>
        <taxon>Bacillati</taxon>
        <taxon>Bacillota</taxon>
        <taxon>Bacilli</taxon>
        <taxon>Bacillales</taxon>
        <taxon>Staphylococcaceae</taxon>
        <taxon>Staphylococcus</taxon>
    </lineage>
</organism>
<dbReference type="RefSeq" id="WP_002471817.1">
    <property type="nucleotide sequence ID" value="NZ_CP022096.2"/>
</dbReference>
<dbReference type="PANTHER" id="PTHR34390:SF2">
    <property type="entry name" value="SUCCINATE TRANSPORTER SUBUNIT YJJP-RELATED"/>
    <property type="match status" value="1"/>
</dbReference>
<evidence type="ECO:0000313" key="9">
    <source>
        <dbReference type="EMBL" id="PMC20560.1"/>
    </source>
</evidence>
<dbReference type="InterPro" id="IPR050539">
    <property type="entry name" value="ThrE_Dicarb/AminoAcid_Exp"/>
</dbReference>
<protein>
    <submittedName>
        <fullName evidence="9">Threonine/serine exporter</fullName>
    </submittedName>
</protein>
<feature type="transmembrane region" description="Helical" evidence="7">
    <location>
        <begin position="174"/>
        <end position="193"/>
    </location>
</feature>
<evidence type="ECO:0000256" key="2">
    <source>
        <dbReference type="ARBA" id="ARBA00022475"/>
    </source>
</evidence>
<evidence type="ECO:0000256" key="1">
    <source>
        <dbReference type="ARBA" id="ARBA00004651"/>
    </source>
</evidence>
<keyword evidence="5 7" id="KW-0472">Membrane</keyword>
<dbReference type="AlphaFoldDB" id="A0A1Z3U372"/>
<dbReference type="InterPro" id="IPR010619">
    <property type="entry name" value="ThrE-like_N"/>
</dbReference>
<evidence type="ECO:0000256" key="5">
    <source>
        <dbReference type="ARBA" id="ARBA00023136"/>
    </source>
</evidence>
<feature type="transmembrane region" description="Helical" evidence="7">
    <location>
        <begin position="121"/>
        <end position="139"/>
    </location>
</feature>
<keyword evidence="4 7" id="KW-1133">Transmembrane helix</keyword>
<reference evidence="9 10" key="1">
    <citation type="submission" date="2017-09" db="EMBL/GenBank/DDBJ databases">
        <title>Bacterial strain isolated from the female urinary microbiota.</title>
        <authorList>
            <person name="Thomas-White K."/>
            <person name="Kumar N."/>
            <person name="Forster S."/>
            <person name="Putonti C."/>
            <person name="Lawley T."/>
            <person name="Wolfe A.J."/>
        </authorList>
    </citation>
    <scope>NUCLEOTIDE SEQUENCE [LARGE SCALE GENOMIC DNA]</scope>
    <source>
        <strain evidence="9 10">UMB0834</strain>
    </source>
</reference>
<accession>A0A1Z3U372</accession>
<gene>
    <name evidence="9" type="ORF">CJ235_02480</name>
</gene>
<comment type="caution">
    <text evidence="9">The sequence shown here is derived from an EMBL/GenBank/DDBJ whole genome shotgun (WGS) entry which is preliminary data.</text>
</comment>
<dbReference type="Proteomes" id="UP000235748">
    <property type="component" value="Unassembled WGS sequence"/>
</dbReference>
<dbReference type="EMBL" id="PNGG01000001">
    <property type="protein sequence ID" value="PMC20560.1"/>
    <property type="molecule type" value="Genomic_DNA"/>
</dbReference>
<name>A0A1Z3U372_9STAP</name>
<dbReference type="Pfam" id="PF06738">
    <property type="entry name" value="ThrE"/>
    <property type="match status" value="1"/>
</dbReference>
<feature type="transmembrane region" description="Helical" evidence="7">
    <location>
        <begin position="199"/>
        <end position="221"/>
    </location>
</feature>
<evidence type="ECO:0000313" key="10">
    <source>
        <dbReference type="Proteomes" id="UP000235748"/>
    </source>
</evidence>
<evidence type="ECO:0000256" key="3">
    <source>
        <dbReference type="ARBA" id="ARBA00022692"/>
    </source>
</evidence>
<feature type="domain" description="Threonine/serine exporter-like N-terminal" evidence="8">
    <location>
        <begin position="15"/>
        <end position="252"/>
    </location>
</feature>
<dbReference type="GeneID" id="42044300"/>
<sequence>MSESITIIDEDKVIDLVLVAGRILLESGAETYRIEDTMNRMAASYGLKDTYSFVTSTAIIFSLNNRTNTRLIRIRERTTDLEKIALVNNISRKIAAHKLTIDEAKSELVHLHHMSLQFTTVLKFFAVAIACGFFLFMFGGVAHDFIYAVIAGAGAFLTFEWIQKFIQIKFFSEFISAAVVILIAATATHLGWAYNQNTITIAGVMPLVPGILITNAIRDLMAGELIAGMSRGVEAALTSFAIGAGVAIVLLIFY</sequence>
<evidence type="ECO:0000259" key="8">
    <source>
        <dbReference type="Pfam" id="PF06738"/>
    </source>
</evidence>